<dbReference type="PANTHER" id="PTHR10373:SF32">
    <property type="entry name" value="TRANSCRIPTION FACTOR 7-LIKE 2"/>
    <property type="match status" value="1"/>
</dbReference>
<feature type="compositionally biased region" description="Polar residues" evidence="11">
    <location>
        <begin position="47"/>
        <end position="61"/>
    </location>
</feature>
<dbReference type="GO" id="GO:0090090">
    <property type="term" value="P:negative regulation of canonical Wnt signaling pathway"/>
    <property type="evidence" value="ECO:0007669"/>
    <property type="project" value="Ensembl"/>
</dbReference>
<dbReference type="GO" id="GO:0000785">
    <property type="term" value="C:chromatin"/>
    <property type="evidence" value="ECO:0007669"/>
    <property type="project" value="Ensembl"/>
</dbReference>
<dbReference type="GO" id="GO:0043570">
    <property type="term" value="P:maintenance of DNA repeat elements"/>
    <property type="evidence" value="ECO:0007669"/>
    <property type="project" value="Ensembl"/>
</dbReference>
<dbReference type="Pfam" id="PF00505">
    <property type="entry name" value="HMG_box"/>
    <property type="match status" value="1"/>
</dbReference>
<organism evidence="13 14">
    <name type="scientific">Papio anubis</name>
    <name type="common">Olive baboon</name>
    <dbReference type="NCBI Taxonomy" id="9555"/>
    <lineage>
        <taxon>Eukaryota</taxon>
        <taxon>Metazoa</taxon>
        <taxon>Chordata</taxon>
        <taxon>Craniata</taxon>
        <taxon>Vertebrata</taxon>
        <taxon>Euteleostomi</taxon>
        <taxon>Mammalia</taxon>
        <taxon>Eutheria</taxon>
        <taxon>Euarchontoglires</taxon>
        <taxon>Primates</taxon>
        <taxon>Haplorrhini</taxon>
        <taxon>Catarrhini</taxon>
        <taxon>Cercopithecidae</taxon>
        <taxon>Cercopithecinae</taxon>
        <taxon>Papio</taxon>
    </lineage>
</organism>
<keyword evidence="9 10" id="KW-0539">Nucleus</keyword>
<feature type="domain" description="HMG box" evidence="12">
    <location>
        <begin position="466"/>
        <end position="534"/>
    </location>
</feature>
<feature type="compositionally biased region" description="Gly residues" evidence="11">
    <location>
        <begin position="1"/>
        <end position="11"/>
    </location>
</feature>
<dbReference type="Proteomes" id="UP000028761">
    <property type="component" value="Chromosome 11"/>
</dbReference>
<evidence type="ECO:0000256" key="4">
    <source>
        <dbReference type="ARBA" id="ARBA00022687"/>
    </source>
</evidence>
<dbReference type="InterPro" id="IPR024940">
    <property type="entry name" value="TCF/LEF"/>
</dbReference>
<dbReference type="GO" id="GO:0000978">
    <property type="term" value="F:RNA polymerase II cis-regulatory region sequence-specific DNA binding"/>
    <property type="evidence" value="ECO:0007669"/>
    <property type="project" value="Ensembl"/>
</dbReference>
<keyword evidence="3" id="KW-0678">Repressor</keyword>
<feature type="region of interest" description="Disordered" evidence="11">
    <location>
        <begin position="611"/>
        <end position="663"/>
    </location>
</feature>
<dbReference type="Pfam" id="PF08347">
    <property type="entry name" value="CTNNB1_binding"/>
    <property type="match status" value="2"/>
</dbReference>
<feature type="region of interest" description="Disordered" evidence="11">
    <location>
        <begin position="536"/>
        <end position="557"/>
    </location>
</feature>
<evidence type="ECO:0000256" key="11">
    <source>
        <dbReference type="SAM" id="MobiDB-lite"/>
    </source>
</evidence>
<keyword evidence="4" id="KW-0879">Wnt signaling pathway</keyword>
<dbReference type="AlphaFoldDB" id="A0A8I5N2W2"/>
<evidence type="ECO:0000313" key="13">
    <source>
        <dbReference type="Ensembl" id="ENSPANP00000054079.1"/>
    </source>
</evidence>
<evidence type="ECO:0000313" key="14">
    <source>
        <dbReference type="Proteomes" id="UP000028761"/>
    </source>
</evidence>
<dbReference type="PROSITE" id="PS50118">
    <property type="entry name" value="HMG_BOX_2"/>
    <property type="match status" value="1"/>
</dbReference>
<dbReference type="GO" id="GO:0070016">
    <property type="term" value="F:armadillo repeat domain binding"/>
    <property type="evidence" value="ECO:0007669"/>
    <property type="project" value="Ensembl"/>
</dbReference>
<feature type="compositionally biased region" description="Pro residues" evidence="11">
    <location>
        <begin position="89"/>
        <end position="101"/>
    </location>
</feature>
<keyword evidence="14" id="KW-1185">Reference proteome</keyword>
<reference evidence="13" key="3">
    <citation type="submission" date="2025-09" db="UniProtKB">
        <authorList>
            <consortium name="Ensembl"/>
        </authorList>
    </citation>
    <scope>IDENTIFICATION</scope>
</reference>
<feature type="region of interest" description="Disordered" evidence="11">
    <location>
        <begin position="686"/>
        <end position="735"/>
    </location>
</feature>
<evidence type="ECO:0000256" key="6">
    <source>
        <dbReference type="ARBA" id="ARBA00023125"/>
    </source>
</evidence>
<keyword evidence="7" id="KW-0010">Activator</keyword>
<dbReference type="InterPro" id="IPR036910">
    <property type="entry name" value="HMG_box_dom_sf"/>
</dbReference>
<evidence type="ECO:0000256" key="1">
    <source>
        <dbReference type="ARBA" id="ARBA00004123"/>
    </source>
</evidence>
<dbReference type="InterPro" id="IPR009071">
    <property type="entry name" value="HMG_box_dom"/>
</dbReference>
<feature type="compositionally biased region" description="Low complexity" evidence="11">
    <location>
        <begin position="698"/>
        <end position="719"/>
    </location>
</feature>
<gene>
    <name evidence="13" type="primary">TCF7L2</name>
</gene>
<comment type="subcellular location">
    <subcellularLocation>
        <location evidence="1">Nucleus</location>
    </subcellularLocation>
</comment>
<feature type="compositionally biased region" description="Polar residues" evidence="11">
    <location>
        <begin position="720"/>
        <end position="735"/>
    </location>
</feature>
<dbReference type="GO" id="GO:0019901">
    <property type="term" value="F:protein kinase binding"/>
    <property type="evidence" value="ECO:0007669"/>
    <property type="project" value="Ensembl"/>
</dbReference>
<dbReference type="Gene3D" id="4.10.900.10">
    <property type="entry name" value="TCF3-CBD (Catenin binding domain)"/>
    <property type="match status" value="1"/>
</dbReference>
<proteinExistence type="inferred from homology"/>
<dbReference type="GO" id="GO:0051897">
    <property type="term" value="P:positive regulation of phosphatidylinositol 3-kinase/protein kinase B signal transduction"/>
    <property type="evidence" value="ECO:0007669"/>
    <property type="project" value="Ensembl"/>
</dbReference>
<dbReference type="Gene3D" id="1.10.30.10">
    <property type="entry name" value="High mobility group box domain"/>
    <property type="match status" value="1"/>
</dbReference>
<feature type="compositionally biased region" description="Low complexity" evidence="11">
    <location>
        <begin position="611"/>
        <end position="624"/>
    </location>
</feature>
<keyword evidence="6 10" id="KW-0238">DNA-binding</keyword>
<dbReference type="GO" id="GO:0070369">
    <property type="term" value="C:beta-catenin-TCF7L2 complex"/>
    <property type="evidence" value="ECO:0007669"/>
    <property type="project" value="Ensembl"/>
</dbReference>
<keyword evidence="8" id="KW-0804">Transcription</keyword>
<dbReference type="FunFam" id="4.10.900.10:FF:000002">
    <property type="entry name" value="transcription factor 7-like 2 isoform X1"/>
    <property type="match status" value="1"/>
</dbReference>
<evidence type="ECO:0000256" key="5">
    <source>
        <dbReference type="ARBA" id="ARBA00023015"/>
    </source>
</evidence>
<dbReference type="SMART" id="SM01366">
    <property type="entry name" value="c-clamp"/>
    <property type="match status" value="1"/>
</dbReference>
<dbReference type="InterPro" id="IPR027397">
    <property type="entry name" value="Catenin-bd_sf"/>
</dbReference>
<evidence type="ECO:0000256" key="8">
    <source>
        <dbReference type="ARBA" id="ARBA00023163"/>
    </source>
</evidence>
<dbReference type="GO" id="GO:0001227">
    <property type="term" value="F:DNA-binding transcription repressor activity, RNA polymerase II-specific"/>
    <property type="evidence" value="ECO:0007669"/>
    <property type="project" value="Ensembl"/>
</dbReference>
<dbReference type="GO" id="GO:0042593">
    <property type="term" value="P:glucose homeostasis"/>
    <property type="evidence" value="ECO:0007669"/>
    <property type="project" value="Ensembl"/>
</dbReference>
<reference evidence="13" key="2">
    <citation type="submission" date="2025-08" db="UniProtKB">
        <authorList>
            <consortium name="Ensembl"/>
        </authorList>
    </citation>
    <scope>IDENTIFICATION</scope>
</reference>
<dbReference type="GO" id="GO:0016922">
    <property type="term" value="F:nuclear receptor binding"/>
    <property type="evidence" value="ECO:0007669"/>
    <property type="project" value="Ensembl"/>
</dbReference>
<evidence type="ECO:0000256" key="2">
    <source>
        <dbReference type="ARBA" id="ARBA00006569"/>
    </source>
</evidence>
<dbReference type="GeneTree" id="ENSGT00940000155535"/>
<dbReference type="OMA" id="SLPPITX"/>
<dbReference type="GO" id="GO:0032024">
    <property type="term" value="P:positive regulation of insulin secretion"/>
    <property type="evidence" value="ECO:0007669"/>
    <property type="project" value="Ensembl"/>
</dbReference>
<protein>
    <submittedName>
        <fullName evidence="13">Transcription factor 7 like 2</fullName>
    </submittedName>
</protein>
<dbReference type="GO" id="GO:0005654">
    <property type="term" value="C:nucleoplasm"/>
    <property type="evidence" value="ECO:0007669"/>
    <property type="project" value="Ensembl"/>
</dbReference>
<dbReference type="GO" id="GO:0032350">
    <property type="term" value="P:regulation of hormone metabolic process"/>
    <property type="evidence" value="ECO:0007669"/>
    <property type="project" value="Ensembl"/>
</dbReference>
<dbReference type="GO" id="GO:0060070">
    <property type="term" value="P:canonical Wnt signaling pathway"/>
    <property type="evidence" value="ECO:0007669"/>
    <property type="project" value="Ensembl"/>
</dbReference>
<dbReference type="SMART" id="SM00398">
    <property type="entry name" value="HMG"/>
    <property type="match status" value="1"/>
</dbReference>
<feature type="region of interest" description="Disordered" evidence="11">
    <location>
        <begin position="434"/>
        <end position="466"/>
    </location>
</feature>
<evidence type="ECO:0000256" key="3">
    <source>
        <dbReference type="ARBA" id="ARBA00022491"/>
    </source>
</evidence>
<feature type="region of interest" description="Disordered" evidence="11">
    <location>
        <begin position="1"/>
        <end position="80"/>
    </location>
</feature>
<feature type="compositionally biased region" description="Basic and acidic residues" evidence="11">
    <location>
        <begin position="19"/>
        <end position="43"/>
    </location>
</feature>
<dbReference type="GO" id="GO:0045295">
    <property type="term" value="F:gamma-catenin binding"/>
    <property type="evidence" value="ECO:0007669"/>
    <property type="project" value="Ensembl"/>
</dbReference>
<sequence length="735" mass="80510">MPQLNGGGGDDLGANDELISFKDEGEQEEKSSENSSAERDLADVKSSLVNESETNQNSSSDSEAERRPPPAPKVSEINCLEEGEYAPRAPQPPEPLPPGPEPVLRARLPAPGFRLRLPSCPAGRPAPHFCAPLSCPARPPPSPRRPAMLAAKRQDGGLFKGPPYPGYPFIMIPDLTSPYLPNGSLSPTARTLHFQSGSTHYSAYKTIEHQIAVQYLQMKWPLLDVQAGSLQSRQALKDARSPSPAHIVSPLPCCTQGHDCQHFYPPSDFTVSTQVFRDMKRSHSLQKVGEPWCIESNKVPVVQHPHHVHPLTPLITYSNEHFTPGNPPPHLPADVDPKTGIPRPPHPPDISPYYPLSPGTVGQIPHPLGWLVPQQGQPVYPITTGGFRHPYPTALTVNASMSSFLSSRFPPHMVPPHHTLHTTGIPHPAIVTPTVKQESSQSDVGSLHSSKHQDSKKEEEKKKPHIKKPLNAFMLYMKEMRAKVVAECTLKESAAINQILGRRWHALSREEQAKYYELARKERQLHMQLYPGWSARDNYGKKKKRKRDKQPGETNEHSECFLNPCLSLPPITDANTPKKCRALFGLDRQTLWCKPCRRKKKCVRYIQGEGSCLSPPSSDGSLLDSPPPSPNLLGSPPRDAKSQTEQTQPLSLSLKPDPLAHLSMMPPPPALLLAEATHKASALCPNGALDLPPTALQPAAPSSSVAQPSTSSLHSHSSLAGTQPQPLSLVTKSLE</sequence>
<dbReference type="GO" id="GO:0045444">
    <property type="term" value="P:fat cell differentiation"/>
    <property type="evidence" value="ECO:0007669"/>
    <property type="project" value="Ensembl"/>
</dbReference>
<dbReference type="GO" id="GO:0001568">
    <property type="term" value="P:blood vessel development"/>
    <property type="evidence" value="ECO:0007669"/>
    <property type="project" value="Ensembl"/>
</dbReference>
<dbReference type="Ensembl" id="ENSPANT00000066828.1">
    <property type="protein sequence ID" value="ENSPANP00000054079.1"/>
    <property type="gene ID" value="ENSPANG00000020799.3"/>
</dbReference>
<dbReference type="GO" id="GO:0060766">
    <property type="term" value="P:negative regulation of androgen receptor signaling pathway"/>
    <property type="evidence" value="ECO:0007669"/>
    <property type="project" value="Ensembl"/>
</dbReference>
<dbReference type="GO" id="GO:0001222">
    <property type="term" value="F:transcription corepressor binding"/>
    <property type="evidence" value="ECO:0007669"/>
    <property type="project" value="Ensembl"/>
</dbReference>
<dbReference type="GO" id="GO:1900182">
    <property type="term" value="P:positive regulation of protein localization to nucleus"/>
    <property type="evidence" value="ECO:0007669"/>
    <property type="project" value="Ensembl"/>
</dbReference>
<feature type="DNA-binding region" description="HMG box" evidence="10">
    <location>
        <begin position="466"/>
        <end position="534"/>
    </location>
</feature>
<dbReference type="PANTHER" id="PTHR10373">
    <property type="entry name" value="TRANSCRIPTION FACTOR 7 FAMILY MEMBER"/>
    <property type="match status" value="1"/>
</dbReference>
<dbReference type="InterPro" id="IPR013558">
    <property type="entry name" value="CTNNB1-bd_N"/>
</dbReference>
<accession>A0A8I5N2W2</accession>
<dbReference type="GO" id="GO:0010909">
    <property type="term" value="P:positive regulation of heparan sulfate proteoglycan biosynthetic process"/>
    <property type="evidence" value="ECO:0007669"/>
    <property type="project" value="Ensembl"/>
</dbReference>
<dbReference type="CDD" id="cd21996">
    <property type="entry name" value="HMG-box_TCF7-like"/>
    <property type="match status" value="1"/>
</dbReference>
<dbReference type="GO" id="GO:0050679">
    <property type="term" value="P:positive regulation of epithelial cell proliferation"/>
    <property type="evidence" value="ECO:0007669"/>
    <property type="project" value="Ensembl"/>
</dbReference>
<feature type="compositionally biased region" description="Polar residues" evidence="11">
    <location>
        <begin position="434"/>
        <end position="444"/>
    </location>
</feature>
<evidence type="ECO:0000259" key="12">
    <source>
        <dbReference type="PROSITE" id="PS50118"/>
    </source>
</evidence>
<dbReference type="GO" id="GO:0045944">
    <property type="term" value="P:positive regulation of transcription by RNA polymerase II"/>
    <property type="evidence" value="ECO:0007669"/>
    <property type="project" value="Ensembl"/>
</dbReference>
<comment type="similarity">
    <text evidence="2">Belongs to the TCF/LEF family.</text>
</comment>
<feature type="compositionally biased region" description="Basic and acidic residues" evidence="11">
    <location>
        <begin position="451"/>
        <end position="462"/>
    </location>
</feature>
<dbReference type="GO" id="GO:0008013">
    <property type="term" value="F:beta-catenin binding"/>
    <property type="evidence" value="ECO:0007669"/>
    <property type="project" value="Ensembl"/>
</dbReference>
<evidence type="ECO:0000256" key="10">
    <source>
        <dbReference type="PROSITE-ProRule" id="PRU00267"/>
    </source>
</evidence>
<dbReference type="GO" id="GO:0048625">
    <property type="term" value="P:myoblast fate commitment"/>
    <property type="evidence" value="ECO:0007669"/>
    <property type="project" value="Ensembl"/>
</dbReference>
<dbReference type="GO" id="GO:0010718">
    <property type="term" value="P:positive regulation of epithelial to mesenchymal transition"/>
    <property type="evidence" value="ECO:0007669"/>
    <property type="project" value="Ensembl"/>
</dbReference>
<name>A0A8I5N2W2_PAPAN</name>
<feature type="region of interest" description="Disordered" evidence="11">
    <location>
        <begin position="85"/>
        <end position="104"/>
    </location>
</feature>
<evidence type="ECO:0000256" key="7">
    <source>
        <dbReference type="ARBA" id="ARBA00023159"/>
    </source>
</evidence>
<dbReference type="GO" id="GO:0032993">
    <property type="term" value="C:protein-DNA complex"/>
    <property type="evidence" value="ECO:0007669"/>
    <property type="project" value="Ensembl"/>
</dbReference>
<dbReference type="SUPFAM" id="SSF47095">
    <property type="entry name" value="HMG-box"/>
    <property type="match status" value="1"/>
</dbReference>
<keyword evidence="5" id="KW-0805">Transcription regulation</keyword>
<reference evidence="13 14" key="1">
    <citation type="submission" date="2012-03" db="EMBL/GenBank/DDBJ databases">
        <title>Whole Genome Assembly of Papio anubis.</title>
        <authorList>
            <person name="Liu Y.L."/>
            <person name="Abraham K.A."/>
            <person name="Akbar H.A."/>
            <person name="Ali S.A."/>
            <person name="Anosike U.A."/>
            <person name="Aqrawi P.A."/>
            <person name="Arias F.A."/>
            <person name="Attaway T.A."/>
            <person name="Awwad R.A."/>
            <person name="Babu C.B."/>
            <person name="Bandaranaike D.B."/>
            <person name="Battles P.B."/>
            <person name="Bell A.B."/>
            <person name="Beltran B.B."/>
            <person name="Berhane-Mersha D.B."/>
            <person name="Bess C.B."/>
            <person name="Bickham C.B."/>
            <person name="Bolden T.B."/>
            <person name="Carter K.C."/>
            <person name="Chau D.C."/>
            <person name="Chavez A.C."/>
            <person name="Clerc-Blankenburg K.C."/>
            <person name="Coyle M.C."/>
            <person name="Dao M.D."/>
            <person name="Davila M.L.D."/>
            <person name="Davy-Carroll L.D."/>
            <person name="Denson S.D."/>
            <person name="Dinh H.D."/>
            <person name="Fernandez S.F."/>
            <person name="Fernando P.F."/>
            <person name="Forbes L.F."/>
            <person name="Francis C.F."/>
            <person name="Francisco L.F."/>
            <person name="Fu Q.F."/>
            <person name="Garcia-Iii R.G."/>
            <person name="Garrett T.G."/>
            <person name="Gross S.G."/>
            <person name="Gubbala S.G."/>
            <person name="Hirani K.H."/>
            <person name="Hogues M.H."/>
            <person name="Hollins B.H."/>
            <person name="Jackson L.J."/>
            <person name="Javaid M.J."/>
            <person name="Jhangiani S.J."/>
            <person name="Johnson A.J."/>
            <person name="Johnson B.J."/>
            <person name="Jones J.J."/>
            <person name="Joshi V.J."/>
            <person name="Kalu J.K."/>
            <person name="Khan N.K."/>
            <person name="Korchina V.K."/>
            <person name="Kovar C.K."/>
            <person name="Lago L.L."/>
            <person name="Lara F.L."/>
            <person name="Le T.-K.L."/>
            <person name="Lee S.L."/>
            <person name="Legall-Iii F.L."/>
            <person name="Lemon S.L."/>
            <person name="Liu J.L."/>
            <person name="Liu Y.-S.L."/>
            <person name="Liyanage D.L."/>
            <person name="Lopez J.L."/>
            <person name="Lorensuhewa L.L."/>
            <person name="Mata R.M."/>
            <person name="Mathew T.M."/>
            <person name="Mercado C.M."/>
            <person name="Mercado I.M."/>
            <person name="Morales K.M."/>
            <person name="Morgan M.M."/>
            <person name="Munidasa M.M."/>
            <person name="Ngo D.N."/>
            <person name="Nguyen L.N."/>
            <person name="Nguyen T.N."/>
            <person name="Nguyen N.N."/>
            <person name="Obregon M.O."/>
            <person name="Okwuonu G.O."/>
            <person name="Ongeri F.O."/>
            <person name="Onwere C.O."/>
            <person name="Osifeso I.O."/>
            <person name="Parra A.P."/>
            <person name="Patil S.P."/>
            <person name="Perez A.P."/>
            <person name="Perez Y.P."/>
            <person name="Pham C.P."/>
            <person name="Pu L.-L.P."/>
            <person name="Puazo M.P."/>
            <person name="Quiroz J.Q."/>
            <person name="Rouhana J.R."/>
            <person name="Ruiz M.R."/>
            <person name="Ruiz S.-J.R."/>
            <person name="Saada N.S."/>
            <person name="Santibanez J.S."/>
            <person name="Scheel M.S."/>
            <person name="Schneider B.S."/>
            <person name="Simmons D.S."/>
            <person name="Sisson I.S."/>
            <person name="Tang L.-Y.T."/>
            <person name="Thornton R.T."/>
            <person name="Tisius J.T."/>
            <person name="Toledanes G.T."/>
            <person name="Trejos Z.T."/>
            <person name="Usmani K.U."/>
            <person name="Varghese R.V."/>
            <person name="Vattathil S.V."/>
            <person name="Vee V.V."/>
            <person name="Walker D.W."/>
            <person name="Weissenberger G.W."/>
            <person name="White C.W."/>
            <person name="Williams A.W."/>
            <person name="Woodworth J.W."/>
            <person name="Wright R.W."/>
            <person name="Zhu Y.Z."/>
            <person name="Han Y.H."/>
            <person name="Newsham I.N."/>
            <person name="Nazareth L.N."/>
            <person name="Worley K.W."/>
            <person name="Muzny D.M."/>
            <person name="Rogers J.R."/>
            <person name="Gibbs R.G."/>
        </authorList>
    </citation>
    <scope>NUCLEOTIDE SEQUENCE [LARGE SCALE GENOMIC DNA]</scope>
</reference>
<dbReference type="GO" id="GO:0048660">
    <property type="term" value="P:regulation of smooth muscle cell proliferation"/>
    <property type="evidence" value="ECO:0007669"/>
    <property type="project" value="Ensembl"/>
</dbReference>
<evidence type="ECO:0000256" key="9">
    <source>
        <dbReference type="ARBA" id="ARBA00023242"/>
    </source>
</evidence>
<dbReference type="FunFam" id="1.10.30.10:FF:000001">
    <property type="entry name" value="transcription factor 7 isoform X2"/>
    <property type="match status" value="1"/>
</dbReference>